<keyword evidence="2" id="KW-1185">Reference proteome</keyword>
<dbReference type="EMBL" id="JAGRRH010000029">
    <property type="protein sequence ID" value="KAG7339890.1"/>
    <property type="molecule type" value="Genomic_DNA"/>
</dbReference>
<accession>A0A9K3KA87</accession>
<proteinExistence type="predicted"/>
<dbReference type="AlphaFoldDB" id="A0A9K3KA87"/>
<comment type="caution">
    <text evidence="1">The sequence shown here is derived from an EMBL/GenBank/DDBJ whole genome shotgun (WGS) entry which is preliminary data.</text>
</comment>
<sequence length="234" mass="27285">MHDCLVALGLLPCRAKPDIWMRKNGELQVWEYIVLCIGDLAIVMQHPRVPIGSLTPKLFEFKLRGIGKISHHLRVQYSQDKDRMLQSQQNKYPKKMTEGYVHFFGSKSRTNACVPLERGDHPETNLRSFLTHWSKVTTSVEKTKATAFGATIIFQQQESVQRQSKKQYTMMCLIYLQALQLGRRLGASYLMCIDSLWDGLLYLERPTGMTREQMGIVLYQYTQTRRMRQQQQQH</sequence>
<dbReference type="Proteomes" id="UP000693970">
    <property type="component" value="Unassembled WGS sequence"/>
</dbReference>
<name>A0A9K3KA87_9STRA</name>
<evidence type="ECO:0000313" key="2">
    <source>
        <dbReference type="Proteomes" id="UP000693970"/>
    </source>
</evidence>
<gene>
    <name evidence="1" type="ORF">IV203_024940</name>
</gene>
<evidence type="ECO:0000313" key="1">
    <source>
        <dbReference type="EMBL" id="KAG7339890.1"/>
    </source>
</evidence>
<reference evidence="1" key="1">
    <citation type="journal article" date="2021" name="Sci. Rep.">
        <title>Diploid genomic architecture of Nitzschia inconspicua, an elite biomass production diatom.</title>
        <authorList>
            <person name="Oliver A."/>
            <person name="Podell S."/>
            <person name="Pinowska A."/>
            <person name="Traller J.C."/>
            <person name="Smith S.R."/>
            <person name="McClure R."/>
            <person name="Beliaev A."/>
            <person name="Bohutskyi P."/>
            <person name="Hill E.A."/>
            <person name="Rabines A."/>
            <person name="Zheng H."/>
            <person name="Allen L.Z."/>
            <person name="Kuo A."/>
            <person name="Grigoriev I.V."/>
            <person name="Allen A.E."/>
            <person name="Hazlebeck D."/>
            <person name="Allen E.E."/>
        </authorList>
    </citation>
    <scope>NUCLEOTIDE SEQUENCE</scope>
    <source>
        <strain evidence="1">Hildebrandi</strain>
    </source>
</reference>
<reference evidence="1" key="2">
    <citation type="submission" date="2021-04" db="EMBL/GenBank/DDBJ databases">
        <authorList>
            <person name="Podell S."/>
        </authorList>
    </citation>
    <scope>NUCLEOTIDE SEQUENCE</scope>
    <source>
        <strain evidence="1">Hildebrandi</strain>
    </source>
</reference>
<protein>
    <submittedName>
        <fullName evidence="1">Uncharacterized protein</fullName>
    </submittedName>
</protein>
<organism evidence="1 2">
    <name type="scientific">Nitzschia inconspicua</name>
    <dbReference type="NCBI Taxonomy" id="303405"/>
    <lineage>
        <taxon>Eukaryota</taxon>
        <taxon>Sar</taxon>
        <taxon>Stramenopiles</taxon>
        <taxon>Ochrophyta</taxon>
        <taxon>Bacillariophyta</taxon>
        <taxon>Bacillariophyceae</taxon>
        <taxon>Bacillariophycidae</taxon>
        <taxon>Bacillariales</taxon>
        <taxon>Bacillariaceae</taxon>
        <taxon>Nitzschia</taxon>
    </lineage>
</organism>